<proteinExistence type="predicted"/>
<accession>A0A0A8YC39</accession>
<organism evidence="1">
    <name type="scientific">Arundo donax</name>
    <name type="common">Giant reed</name>
    <name type="synonym">Donax arundinaceus</name>
    <dbReference type="NCBI Taxonomy" id="35708"/>
    <lineage>
        <taxon>Eukaryota</taxon>
        <taxon>Viridiplantae</taxon>
        <taxon>Streptophyta</taxon>
        <taxon>Embryophyta</taxon>
        <taxon>Tracheophyta</taxon>
        <taxon>Spermatophyta</taxon>
        <taxon>Magnoliopsida</taxon>
        <taxon>Liliopsida</taxon>
        <taxon>Poales</taxon>
        <taxon>Poaceae</taxon>
        <taxon>PACMAD clade</taxon>
        <taxon>Arundinoideae</taxon>
        <taxon>Arundineae</taxon>
        <taxon>Arundo</taxon>
    </lineage>
</organism>
<protein>
    <submittedName>
        <fullName evidence="1">Uncharacterized protein</fullName>
    </submittedName>
</protein>
<reference evidence="1" key="1">
    <citation type="submission" date="2014-09" db="EMBL/GenBank/DDBJ databases">
        <authorList>
            <person name="Magalhaes I.L.F."/>
            <person name="Oliveira U."/>
            <person name="Santos F.R."/>
            <person name="Vidigal T.H.D.A."/>
            <person name="Brescovit A.D."/>
            <person name="Santos A.J."/>
        </authorList>
    </citation>
    <scope>NUCLEOTIDE SEQUENCE</scope>
    <source>
        <tissue evidence="1">Shoot tissue taken approximately 20 cm above the soil surface</tissue>
    </source>
</reference>
<dbReference type="AlphaFoldDB" id="A0A0A8YC39"/>
<evidence type="ECO:0000313" key="1">
    <source>
        <dbReference type="EMBL" id="JAD23030.1"/>
    </source>
</evidence>
<name>A0A0A8YC39_ARUDO</name>
<reference evidence="1" key="2">
    <citation type="journal article" date="2015" name="Data Brief">
        <title>Shoot transcriptome of the giant reed, Arundo donax.</title>
        <authorList>
            <person name="Barrero R.A."/>
            <person name="Guerrero F.D."/>
            <person name="Moolhuijzen P."/>
            <person name="Goolsby J.A."/>
            <person name="Tidwell J."/>
            <person name="Bellgard S.E."/>
            <person name="Bellgard M.I."/>
        </authorList>
    </citation>
    <scope>NUCLEOTIDE SEQUENCE</scope>
    <source>
        <tissue evidence="1">Shoot tissue taken approximately 20 cm above the soil surface</tissue>
    </source>
</reference>
<sequence length="67" mass="7726">MPLEANTIGRPKCPWKQIQFCSNSAKMLPKFCSYSTKMLSKFPSHFKTIVQKKGQISRGIEKVYMVK</sequence>
<dbReference type="EMBL" id="GBRH01274865">
    <property type="protein sequence ID" value="JAD23030.1"/>
    <property type="molecule type" value="Transcribed_RNA"/>
</dbReference>